<dbReference type="GO" id="GO:0009052">
    <property type="term" value="P:pentose-phosphate shunt, non-oxidative branch"/>
    <property type="evidence" value="ECO:0007669"/>
    <property type="project" value="InterPro"/>
</dbReference>
<dbReference type="PANTHER" id="PTHR43748">
    <property type="entry name" value="RIBOSE-5-PHOSPHATE ISOMERASE 3, CHLOROPLASTIC-RELATED"/>
    <property type="match status" value="1"/>
</dbReference>
<evidence type="ECO:0000256" key="4">
    <source>
        <dbReference type="ARBA" id="ARBA00011959"/>
    </source>
</evidence>
<comment type="catalytic activity">
    <reaction evidence="1">
        <text>aldehydo-D-ribose 5-phosphate = D-ribulose 5-phosphate</text>
        <dbReference type="Rhea" id="RHEA:14657"/>
        <dbReference type="ChEBI" id="CHEBI:58121"/>
        <dbReference type="ChEBI" id="CHEBI:58273"/>
        <dbReference type="EC" id="5.3.1.6"/>
    </reaction>
</comment>
<dbReference type="EMBL" id="KI927263">
    <property type="protein sequence ID" value="ETW57390.1"/>
    <property type="molecule type" value="Genomic_DNA"/>
</dbReference>
<dbReference type="FunFam" id="3.40.50.1360:FF:000001">
    <property type="entry name" value="Ribose-5-phosphate isomerase A"/>
    <property type="match status" value="1"/>
</dbReference>
<gene>
    <name evidence="7" type="ORF">PFUGPA_00616</name>
</gene>
<comment type="pathway">
    <text evidence="2">Carbohydrate degradation; pentose phosphate pathway; D-ribose 5-phosphate from D-ribulose 5-phosphate (non-oxidative stage): step 1/1.</text>
</comment>
<dbReference type="NCBIfam" id="TIGR00021">
    <property type="entry name" value="rpiA"/>
    <property type="match status" value="1"/>
</dbReference>
<comment type="similarity">
    <text evidence="3">Belongs to the ribose 5-phosphate isomerase family.</text>
</comment>
<evidence type="ECO:0000256" key="3">
    <source>
        <dbReference type="ARBA" id="ARBA00008088"/>
    </source>
</evidence>
<evidence type="ECO:0000313" key="7">
    <source>
        <dbReference type="EMBL" id="ETW57390.1"/>
    </source>
</evidence>
<feature type="transmembrane region" description="Helical" evidence="6">
    <location>
        <begin position="32"/>
        <end position="54"/>
    </location>
</feature>
<dbReference type="UniPathway" id="UPA00115">
    <property type="reaction ID" value="UER00412"/>
</dbReference>
<evidence type="ECO:0000256" key="1">
    <source>
        <dbReference type="ARBA" id="ARBA00001713"/>
    </source>
</evidence>
<dbReference type="GO" id="GO:0004751">
    <property type="term" value="F:ribose-5-phosphate isomerase activity"/>
    <property type="evidence" value="ECO:0007669"/>
    <property type="project" value="UniProtKB-EC"/>
</dbReference>
<dbReference type="OrthoDB" id="371157at2759"/>
<keyword evidence="6" id="KW-0472">Membrane</keyword>
<keyword evidence="5 7" id="KW-0413">Isomerase</keyword>
<feature type="transmembrane region" description="Helical" evidence="6">
    <location>
        <begin position="147"/>
        <end position="168"/>
    </location>
</feature>
<accession>W4J569</accession>
<feature type="non-terminal residue" evidence="7">
    <location>
        <position position="282"/>
    </location>
</feature>
<evidence type="ECO:0000256" key="5">
    <source>
        <dbReference type="ARBA" id="ARBA00023235"/>
    </source>
</evidence>
<proteinExistence type="inferred from homology"/>
<organism evidence="7 8">
    <name type="scientific">Plasmodium falciparum (isolate Palo Alto / Uganda)</name>
    <dbReference type="NCBI Taxonomy" id="57270"/>
    <lineage>
        <taxon>Eukaryota</taxon>
        <taxon>Sar</taxon>
        <taxon>Alveolata</taxon>
        <taxon>Apicomplexa</taxon>
        <taxon>Aconoidasida</taxon>
        <taxon>Haemosporida</taxon>
        <taxon>Plasmodiidae</taxon>
        <taxon>Plasmodium</taxon>
        <taxon>Plasmodium (Laverania)</taxon>
    </lineage>
</organism>
<dbReference type="InterPro" id="IPR050262">
    <property type="entry name" value="Ribose-5P_isomerase"/>
</dbReference>
<dbReference type="InterPro" id="IPR004788">
    <property type="entry name" value="Ribose5P_isomerase_type_A"/>
</dbReference>
<evidence type="ECO:0000313" key="8">
    <source>
        <dbReference type="Proteomes" id="UP000019103"/>
    </source>
</evidence>
<dbReference type="PANTHER" id="PTHR43748:SF3">
    <property type="entry name" value="RIBOSE-5-PHOSPHATE ISOMERASE 3, CHLOROPLASTIC-RELATED"/>
    <property type="match status" value="1"/>
</dbReference>
<reference evidence="7 8" key="1">
    <citation type="submission" date="2013-02" db="EMBL/GenBank/DDBJ databases">
        <title>The Genome Annotation of Plasmodium falciparum Palo Alto/Uganda.</title>
        <authorList>
            <consortium name="The Broad Institute Genome Sequencing Platform"/>
            <consortium name="The Broad Institute Genome Sequencing Center for Infectious Disease"/>
            <person name="Neafsey D."/>
            <person name="Hoffman S."/>
            <person name="Volkman S."/>
            <person name="Rosenthal P."/>
            <person name="Walker B."/>
            <person name="Young S.K."/>
            <person name="Zeng Q."/>
            <person name="Gargeya S."/>
            <person name="Fitzgerald M."/>
            <person name="Haas B."/>
            <person name="Abouelleil A."/>
            <person name="Allen A.W."/>
            <person name="Alvarado L."/>
            <person name="Arachchi H.M."/>
            <person name="Berlin A.M."/>
            <person name="Chapman S.B."/>
            <person name="Gainer-Dewar J."/>
            <person name="Goldberg J."/>
            <person name="Griggs A."/>
            <person name="Gujja S."/>
            <person name="Hansen M."/>
            <person name="Howarth C."/>
            <person name="Imamovic A."/>
            <person name="Ireland A."/>
            <person name="Larimer J."/>
            <person name="McCowan C."/>
            <person name="Murphy C."/>
            <person name="Pearson M."/>
            <person name="Poon T.W."/>
            <person name="Priest M."/>
            <person name="Roberts A."/>
            <person name="Saif S."/>
            <person name="Shea T."/>
            <person name="Sisk P."/>
            <person name="Sykes S."/>
            <person name="Wortman J."/>
            <person name="Nusbaum C."/>
            <person name="Birren B."/>
        </authorList>
    </citation>
    <scope>NUCLEOTIDE SEQUENCE [LARGE SCALE GENOMIC DNA]</scope>
    <source>
        <strain evidence="7 8">Palo Alto/Uganda</strain>
    </source>
</reference>
<dbReference type="Proteomes" id="UP000019103">
    <property type="component" value="Unassembled WGS sequence"/>
</dbReference>
<dbReference type="EC" id="5.3.1.6" evidence="4"/>
<feature type="transmembrane region" description="Helical" evidence="6">
    <location>
        <begin position="66"/>
        <end position="84"/>
    </location>
</feature>
<reference evidence="7 8" key="2">
    <citation type="submission" date="2013-02" db="EMBL/GenBank/DDBJ databases">
        <title>The Genome Sequence of Plasmodium falciparum Palo Alto/Uganda.</title>
        <authorList>
            <consortium name="The Broad Institute Genome Sequencing Platform"/>
            <consortium name="The Broad Institute Genome Sequencing Center for Infectious Disease"/>
            <person name="Neafsey D."/>
            <person name="Cheeseman I."/>
            <person name="Volkman S."/>
            <person name="Adams J."/>
            <person name="Walker B."/>
            <person name="Young S.K."/>
            <person name="Zeng Q."/>
            <person name="Gargeya S."/>
            <person name="Fitzgerald M."/>
            <person name="Haas B."/>
            <person name="Abouelleil A."/>
            <person name="Alvarado L."/>
            <person name="Arachchi H.M."/>
            <person name="Berlin A.M."/>
            <person name="Chapman S.B."/>
            <person name="Dewar J."/>
            <person name="Goldberg J."/>
            <person name="Griggs A."/>
            <person name="Gujja S."/>
            <person name="Hansen M."/>
            <person name="Howarth C."/>
            <person name="Imamovic A."/>
            <person name="Larimer J."/>
            <person name="McCowan C."/>
            <person name="Murphy C."/>
            <person name="Neiman D."/>
            <person name="Pearson M."/>
            <person name="Priest M."/>
            <person name="Roberts A."/>
            <person name="Saif S."/>
            <person name="Shea T."/>
            <person name="Sisk P."/>
            <person name="Sykes S."/>
            <person name="Wortman J."/>
            <person name="Nusbaum C."/>
            <person name="Birren B."/>
        </authorList>
    </citation>
    <scope>NUCLEOTIDE SEQUENCE [LARGE SCALE GENOMIC DNA]</scope>
    <source>
        <strain evidence="7 8">Palo Alto/Uganda</strain>
    </source>
</reference>
<evidence type="ECO:0000256" key="6">
    <source>
        <dbReference type="SAM" id="Phobius"/>
    </source>
</evidence>
<keyword evidence="6" id="KW-1133">Transmembrane helix</keyword>
<feature type="transmembrane region" description="Helical" evidence="6">
    <location>
        <begin position="104"/>
        <end position="126"/>
    </location>
</feature>
<dbReference type="InterPro" id="IPR037171">
    <property type="entry name" value="NagB/RpiA_transferase-like"/>
</dbReference>
<keyword evidence="6" id="KW-0812">Transmembrane</keyword>
<dbReference type="AlphaFoldDB" id="W4J569"/>
<evidence type="ECO:0000256" key="2">
    <source>
        <dbReference type="ARBA" id="ARBA00004988"/>
    </source>
</evidence>
<dbReference type="Pfam" id="PF06026">
    <property type="entry name" value="Rib_5-P_isom_A"/>
    <property type="match status" value="1"/>
</dbReference>
<dbReference type="Gene3D" id="3.40.50.1360">
    <property type="match status" value="1"/>
</dbReference>
<sequence>MYLFKNAKDSLINSLQYDKSSPLIKLNYLFKVILRFTFLVSFSFLAIIVSTLYVENNIINKKLLQSFEITSLILSLLSFIILIRQNGTYILSKIKMYPFSFKDLIDVSLSTGVVTISVLDIFLVCYEIFIKMRTNSFNFYKKKKKNIYLFLPSFIFLTSTRSFSFLSYTLKCAYKAVDEYVQSNMTIGLGTGSTVFYVLERIDNLLKSGKLKDVVCIPTSIDTELKARKLGIPLTTLEKHSNIDITIDGTDEIDLNLNLIKGRGGALVREKLVASSSSLFII</sequence>
<protein>
    <recommendedName>
        <fullName evidence="4">ribose-5-phosphate isomerase</fullName>
        <ecNumber evidence="4">5.3.1.6</ecNumber>
    </recommendedName>
</protein>
<dbReference type="SUPFAM" id="SSF100950">
    <property type="entry name" value="NagB/RpiA/CoA transferase-like"/>
    <property type="match status" value="1"/>
</dbReference>
<feature type="transmembrane region" description="Helical" evidence="6">
    <location>
        <begin position="180"/>
        <end position="199"/>
    </location>
</feature>
<name>W4J569_PLAFP</name>